<sequence length="107" mass="12236">MYEERTKWEARCVNSFSSPEREVPATINELGKAESVRLYKTKLLAANFCKSLINPKTSLNSAHRRTEKATTGHCEPQFRPNHQTLIQRGPLPFSPHTHTPLPTTFFI</sequence>
<reference evidence="2 3" key="1">
    <citation type="submission" date="2021-06" db="EMBL/GenBank/DDBJ databases">
        <title>Caerostris darwini draft genome.</title>
        <authorList>
            <person name="Kono N."/>
            <person name="Arakawa K."/>
        </authorList>
    </citation>
    <scope>NUCLEOTIDE SEQUENCE [LARGE SCALE GENOMIC DNA]</scope>
</reference>
<proteinExistence type="predicted"/>
<dbReference type="EMBL" id="BPLQ01010346">
    <property type="protein sequence ID" value="GIY50101.1"/>
    <property type="molecule type" value="Genomic_DNA"/>
</dbReference>
<keyword evidence="3" id="KW-1185">Reference proteome</keyword>
<evidence type="ECO:0000313" key="3">
    <source>
        <dbReference type="Proteomes" id="UP001054837"/>
    </source>
</evidence>
<dbReference type="AlphaFoldDB" id="A0AAV4TY67"/>
<name>A0AAV4TY67_9ARAC</name>
<evidence type="ECO:0000256" key="1">
    <source>
        <dbReference type="SAM" id="MobiDB-lite"/>
    </source>
</evidence>
<gene>
    <name evidence="2" type="ORF">CDAR_262471</name>
</gene>
<feature type="region of interest" description="Disordered" evidence="1">
    <location>
        <begin position="59"/>
        <end position="78"/>
    </location>
</feature>
<protein>
    <submittedName>
        <fullName evidence="2">Uncharacterized protein</fullName>
    </submittedName>
</protein>
<accession>A0AAV4TY67</accession>
<evidence type="ECO:0000313" key="2">
    <source>
        <dbReference type="EMBL" id="GIY50101.1"/>
    </source>
</evidence>
<comment type="caution">
    <text evidence="2">The sequence shown here is derived from an EMBL/GenBank/DDBJ whole genome shotgun (WGS) entry which is preliminary data.</text>
</comment>
<organism evidence="2 3">
    <name type="scientific">Caerostris darwini</name>
    <dbReference type="NCBI Taxonomy" id="1538125"/>
    <lineage>
        <taxon>Eukaryota</taxon>
        <taxon>Metazoa</taxon>
        <taxon>Ecdysozoa</taxon>
        <taxon>Arthropoda</taxon>
        <taxon>Chelicerata</taxon>
        <taxon>Arachnida</taxon>
        <taxon>Araneae</taxon>
        <taxon>Araneomorphae</taxon>
        <taxon>Entelegynae</taxon>
        <taxon>Araneoidea</taxon>
        <taxon>Araneidae</taxon>
        <taxon>Caerostris</taxon>
    </lineage>
</organism>
<dbReference type="Proteomes" id="UP001054837">
    <property type="component" value="Unassembled WGS sequence"/>
</dbReference>